<dbReference type="KEGG" id="nah:F5544_19495"/>
<reference evidence="2 3" key="1">
    <citation type="journal article" date="2019" name="ACS Chem. Biol.">
        <title>Identification and Mobilization of a Cryptic Antibiotic Biosynthesis Gene Locus from a Human-Pathogenic Nocardia Isolate.</title>
        <authorList>
            <person name="Herisse M."/>
            <person name="Ishida K."/>
            <person name="Porter J.L."/>
            <person name="Howden B."/>
            <person name="Hertweck C."/>
            <person name="Stinear T.P."/>
            <person name="Pidot S.J."/>
        </authorList>
    </citation>
    <scope>NUCLEOTIDE SEQUENCE [LARGE SCALE GENOMIC DNA]</scope>
    <source>
        <strain evidence="2 3">AUSMDU00012717</strain>
    </source>
</reference>
<dbReference type="RefSeq" id="WP_167474531.1">
    <property type="nucleotide sequence ID" value="NZ_CP046172.1"/>
</dbReference>
<evidence type="ECO:0008006" key="4">
    <source>
        <dbReference type="Google" id="ProtNLM"/>
    </source>
</evidence>
<feature type="signal peptide" evidence="1">
    <location>
        <begin position="1"/>
        <end position="26"/>
    </location>
</feature>
<keyword evidence="3" id="KW-1185">Reference proteome</keyword>
<proteinExistence type="predicted"/>
<gene>
    <name evidence="2" type="ORF">F5544_19495</name>
</gene>
<protein>
    <recommendedName>
        <fullName evidence="4">Ig-like domain repeat protein</fullName>
    </recommendedName>
</protein>
<evidence type="ECO:0000313" key="2">
    <source>
        <dbReference type="EMBL" id="QIS11767.1"/>
    </source>
</evidence>
<feature type="chain" id="PRO_5026322050" description="Ig-like domain repeat protein" evidence="1">
    <location>
        <begin position="27"/>
        <end position="135"/>
    </location>
</feature>
<organism evidence="2 3">
    <name type="scientific">Nocardia arthritidis</name>
    <dbReference type="NCBI Taxonomy" id="228602"/>
    <lineage>
        <taxon>Bacteria</taxon>
        <taxon>Bacillati</taxon>
        <taxon>Actinomycetota</taxon>
        <taxon>Actinomycetes</taxon>
        <taxon>Mycobacteriales</taxon>
        <taxon>Nocardiaceae</taxon>
        <taxon>Nocardia</taxon>
    </lineage>
</organism>
<sequence>MRYLPTRGAKAAAVTGGLAAIAIAFAAPTAGATANRIAVLPGINFGLGTNYGTGCTYMIEAIVDDAAVPVAFYDNGVPIGTIRPSGGVALLQWVPGSVGTHTIAAFQAPDAKQGIAIDIRVATGVHLGYGCNVFG</sequence>
<dbReference type="EMBL" id="CP046172">
    <property type="protein sequence ID" value="QIS11767.1"/>
    <property type="molecule type" value="Genomic_DNA"/>
</dbReference>
<evidence type="ECO:0000256" key="1">
    <source>
        <dbReference type="SAM" id="SignalP"/>
    </source>
</evidence>
<dbReference type="AlphaFoldDB" id="A0A6G9YFB7"/>
<keyword evidence="1" id="KW-0732">Signal</keyword>
<dbReference type="Proteomes" id="UP000503540">
    <property type="component" value="Chromosome"/>
</dbReference>
<evidence type="ECO:0000313" key="3">
    <source>
        <dbReference type="Proteomes" id="UP000503540"/>
    </source>
</evidence>
<accession>A0A6G9YFB7</accession>
<name>A0A6G9YFB7_9NOCA</name>